<dbReference type="AlphaFoldDB" id="A0A3D8S3E1"/>
<protein>
    <submittedName>
        <fullName evidence="3">Uncharacterized protein</fullName>
    </submittedName>
</protein>
<name>A0A3D8S3E1_9HELO</name>
<organism evidence="3 4">
    <name type="scientific">Coleophoma crateriformis</name>
    <dbReference type="NCBI Taxonomy" id="565419"/>
    <lineage>
        <taxon>Eukaryota</taxon>
        <taxon>Fungi</taxon>
        <taxon>Dikarya</taxon>
        <taxon>Ascomycota</taxon>
        <taxon>Pezizomycotina</taxon>
        <taxon>Leotiomycetes</taxon>
        <taxon>Helotiales</taxon>
        <taxon>Dermateaceae</taxon>
        <taxon>Coleophoma</taxon>
    </lineage>
</organism>
<keyword evidence="4" id="KW-1185">Reference proteome</keyword>
<dbReference type="PANTHER" id="PTHR31001:SF49">
    <property type="entry name" value="ZN(II)2CYS6 TRANSCRIPTION FACTOR (EUROFUNG)"/>
    <property type="match status" value="1"/>
</dbReference>
<evidence type="ECO:0000313" key="3">
    <source>
        <dbReference type="EMBL" id="RDW80776.1"/>
    </source>
</evidence>
<keyword evidence="2" id="KW-0539">Nucleus</keyword>
<dbReference type="PANTHER" id="PTHR31001">
    <property type="entry name" value="UNCHARACTERIZED TRANSCRIPTIONAL REGULATORY PROTEIN"/>
    <property type="match status" value="1"/>
</dbReference>
<dbReference type="Proteomes" id="UP000256328">
    <property type="component" value="Unassembled WGS sequence"/>
</dbReference>
<sequence>MRRRLWAEILTSDVLHSFQVSLPTKSCQTDCDCAMPRNIRNDEFGSDSTEIPPPRPLSEQTEVTYTVLNAQLLLILKEIMNRTSYNLNLGEEEIRKCEITPSEAQATIAPFFQVFPVEEPALVSAEIQSQRIAFDRVYQLSRCMLYRRFLRRARTDP</sequence>
<evidence type="ECO:0000256" key="2">
    <source>
        <dbReference type="ARBA" id="ARBA00023242"/>
    </source>
</evidence>
<dbReference type="InterPro" id="IPR050613">
    <property type="entry name" value="Sec_Metabolite_Reg"/>
</dbReference>
<evidence type="ECO:0000256" key="1">
    <source>
        <dbReference type="ARBA" id="ARBA00004123"/>
    </source>
</evidence>
<evidence type="ECO:0000313" key="4">
    <source>
        <dbReference type="Proteomes" id="UP000256328"/>
    </source>
</evidence>
<dbReference type="EMBL" id="PDLN01000007">
    <property type="protein sequence ID" value="RDW80776.1"/>
    <property type="molecule type" value="Genomic_DNA"/>
</dbReference>
<dbReference type="CDD" id="cd12148">
    <property type="entry name" value="fungal_TF_MHR"/>
    <property type="match status" value="1"/>
</dbReference>
<comment type="caution">
    <text evidence="3">The sequence shown here is derived from an EMBL/GenBank/DDBJ whole genome shotgun (WGS) entry which is preliminary data.</text>
</comment>
<accession>A0A3D8S3E1</accession>
<proteinExistence type="predicted"/>
<comment type="subcellular location">
    <subcellularLocation>
        <location evidence="1">Nucleus</location>
    </subcellularLocation>
</comment>
<dbReference type="GO" id="GO:0005634">
    <property type="term" value="C:nucleus"/>
    <property type="evidence" value="ECO:0007669"/>
    <property type="project" value="UniProtKB-SubCell"/>
</dbReference>
<gene>
    <name evidence="3" type="ORF">BP5796_05474</name>
</gene>
<dbReference type="OrthoDB" id="762982at2759"/>
<reference evidence="3 4" key="1">
    <citation type="journal article" date="2018" name="IMA Fungus">
        <title>IMA Genome-F 9: Draft genome sequence of Annulohypoxylon stygium, Aspergillus mulundensis, Berkeleyomyces basicola (syn. Thielaviopsis basicola), Ceratocystis smalleyi, two Cercospora beticola strains, Coleophoma cylindrospora, Fusarium fracticaudum, Phialophora cf. hyalina, and Morchella septimelata.</title>
        <authorList>
            <person name="Wingfield B.D."/>
            <person name="Bills G.F."/>
            <person name="Dong Y."/>
            <person name="Huang W."/>
            <person name="Nel W.J."/>
            <person name="Swalarsk-Parry B.S."/>
            <person name="Vaghefi N."/>
            <person name="Wilken P.M."/>
            <person name="An Z."/>
            <person name="de Beer Z.W."/>
            <person name="De Vos L."/>
            <person name="Chen L."/>
            <person name="Duong T.A."/>
            <person name="Gao Y."/>
            <person name="Hammerbacher A."/>
            <person name="Kikkert J.R."/>
            <person name="Li Y."/>
            <person name="Li H."/>
            <person name="Li K."/>
            <person name="Li Q."/>
            <person name="Liu X."/>
            <person name="Ma X."/>
            <person name="Naidoo K."/>
            <person name="Pethybridge S.J."/>
            <person name="Sun J."/>
            <person name="Steenkamp E.T."/>
            <person name="van der Nest M.A."/>
            <person name="van Wyk S."/>
            <person name="Wingfield M.J."/>
            <person name="Xiong C."/>
            <person name="Yue Q."/>
            <person name="Zhang X."/>
        </authorList>
    </citation>
    <scope>NUCLEOTIDE SEQUENCE [LARGE SCALE GENOMIC DNA]</scope>
    <source>
        <strain evidence="3 4">BP5796</strain>
    </source>
</reference>